<proteinExistence type="predicted"/>
<dbReference type="Proteomes" id="UP001595793">
    <property type="component" value="Unassembled WGS sequence"/>
</dbReference>
<keyword evidence="2" id="KW-1185">Reference proteome</keyword>
<dbReference type="Pfam" id="PF06078">
    <property type="entry name" value="DUF937"/>
    <property type="match status" value="1"/>
</dbReference>
<protein>
    <submittedName>
        <fullName evidence="1">DUF937 domain-containing protein</fullName>
    </submittedName>
</protein>
<comment type="caution">
    <text evidence="1">The sequence shown here is derived from an EMBL/GenBank/DDBJ whole genome shotgun (WGS) entry which is preliminary data.</text>
</comment>
<gene>
    <name evidence="1" type="ORF">ACFOS1_00180</name>
</gene>
<organism evidence="1 2">
    <name type="scientific">Zunongwangia endophytica</name>
    <dbReference type="NCBI Taxonomy" id="1808945"/>
    <lineage>
        <taxon>Bacteria</taxon>
        <taxon>Pseudomonadati</taxon>
        <taxon>Bacteroidota</taxon>
        <taxon>Flavobacteriia</taxon>
        <taxon>Flavobacteriales</taxon>
        <taxon>Flavobacteriaceae</taxon>
        <taxon>Zunongwangia</taxon>
    </lineage>
</organism>
<evidence type="ECO:0000313" key="1">
    <source>
        <dbReference type="EMBL" id="MFC4025811.1"/>
    </source>
</evidence>
<name>A0ABV8H3P8_9FLAO</name>
<dbReference type="RefSeq" id="WP_290232303.1">
    <property type="nucleotide sequence ID" value="NZ_JAUFPZ010000002.1"/>
</dbReference>
<dbReference type="InterPro" id="IPR009282">
    <property type="entry name" value="DUF937"/>
</dbReference>
<sequence length="203" mass="22248">MASILDVLNTNLGKDIIKKASTETGESSEKVSSVFSMVLPIILGNFKNKIQEGSIDSLYELLKVAPDPYKFLKKISDQEPKEILEYGEDYSEIILGENLSIISETIGVSLDIIPTAVQQITKIAIPVIVAILSIQKKEEHLRDTDIESLIDSALGSTSEYNNSFLKTILDQQDDPNIINETSGMVLGKQNNEEGVLKGYTGGK</sequence>
<reference evidence="2" key="1">
    <citation type="journal article" date="2019" name="Int. J. Syst. Evol. Microbiol.">
        <title>The Global Catalogue of Microorganisms (GCM) 10K type strain sequencing project: providing services to taxonomists for standard genome sequencing and annotation.</title>
        <authorList>
            <consortium name="The Broad Institute Genomics Platform"/>
            <consortium name="The Broad Institute Genome Sequencing Center for Infectious Disease"/>
            <person name="Wu L."/>
            <person name="Ma J."/>
        </authorList>
    </citation>
    <scope>NUCLEOTIDE SEQUENCE [LARGE SCALE GENOMIC DNA]</scope>
    <source>
        <strain evidence="2">CECT 9128</strain>
    </source>
</reference>
<accession>A0ABV8H3P8</accession>
<dbReference type="EMBL" id="JBHSAS010000001">
    <property type="protein sequence ID" value="MFC4025811.1"/>
    <property type="molecule type" value="Genomic_DNA"/>
</dbReference>
<evidence type="ECO:0000313" key="2">
    <source>
        <dbReference type="Proteomes" id="UP001595793"/>
    </source>
</evidence>